<name>A0A2T0K1B0_9ACTN</name>
<dbReference type="EMBL" id="PVMZ01000019">
    <property type="protein sequence ID" value="PRX16577.1"/>
    <property type="molecule type" value="Genomic_DNA"/>
</dbReference>
<proteinExistence type="predicted"/>
<sequence>MEPARPLREVFAELAGTGSTGDPGGLLRDLPDELVAEAVVSYAETAPVEIAEHLASFVSAHSAVGSEAPALAGWLDLLATAPVEVTEEPELEFGAGAASDTTTDIDDVEVTGIDEIADLDEAGDLENWDEPVIEGLDADEDWPEIDDDLLE</sequence>
<dbReference type="AlphaFoldDB" id="A0A2T0K1B0"/>
<keyword evidence="3" id="KW-1185">Reference proteome</keyword>
<feature type="region of interest" description="Disordered" evidence="1">
    <location>
        <begin position="117"/>
        <end position="151"/>
    </location>
</feature>
<comment type="caution">
    <text evidence="2">The sequence shown here is derived from an EMBL/GenBank/DDBJ whole genome shotgun (WGS) entry which is preliminary data.</text>
</comment>
<evidence type="ECO:0000313" key="3">
    <source>
        <dbReference type="Proteomes" id="UP000239415"/>
    </source>
</evidence>
<evidence type="ECO:0000313" key="2">
    <source>
        <dbReference type="EMBL" id="PRX16577.1"/>
    </source>
</evidence>
<protein>
    <submittedName>
        <fullName evidence="2">Uncharacterized protein</fullName>
    </submittedName>
</protein>
<reference evidence="2 3" key="1">
    <citation type="submission" date="2018-03" db="EMBL/GenBank/DDBJ databases">
        <title>Genomic Encyclopedia of Archaeal and Bacterial Type Strains, Phase II (KMG-II): from individual species to whole genera.</title>
        <authorList>
            <person name="Goeker M."/>
        </authorList>
    </citation>
    <scope>NUCLEOTIDE SEQUENCE [LARGE SCALE GENOMIC DNA]</scope>
    <source>
        <strain evidence="2 3">DSM 43146</strain>
    </source>
</reference>
<dbReference type="RefSeq" id="WP_106326957.1">
    <property type="nucleotide sequence ID" value="NZ_BOMO01000126.1"/>
</dbReference>
<dbReference type="Proteomes" id="UP000239415">
    <property type="component" value="Unassembled WGS sequence"/>
</dbReference>
<gene>
    <name evidence="2" type="ORF">CLV67_119158</name>
</gene>
<organism evidence="2 3">
    <name type="scientific">Actinoplanes italicus</name>
    <dbReference type="NCBI Taxonomy" id="113567"/>
    <lineage>
        <taxon>Bacteria</taxon>
        <taxon>Bacillati</taxon>
        <taxon>Actinomycetota</taxon>
        <taxon>Actinomycetes</taxon>
        <taxon>Micromonosporales</taxon>
        <taxon>Micromonosporaceae</taxon>
        <taxon>Actinoplanes</taxon>
    </lineage>
</organism>
<dbReference type="OrthoDB" id="3298216at2"/>
<evidence type="ECO:0000256" key="1">
    <source>
        <dbReference type="SAM" id="MobiDB-lite"/>
    </source>
</evidence>
<accession>A0A2T0K1B0</accession>